<dbReference type="Pfam" id="PF09957">
    <property type="entry name" value="VapB_antitoxin"/>
    <property type="match status" value="1"/>
</dbReference>
<dbReference type="OrthoDB" id="8549087at2"/>
<dbReference type="Proteomes" id="UP000241436">
    <property type="component" value="Unassembled WGS sequence"/>
</dbReference>
<gene>
    <name evidence="1" type="ORF">CLG94_00855</name>
</gene>
<dbReference type="EMBL" id="NVQC01000008">
    <property type="protein sequence ID" value="PTL37114.1"/>
    <property type="molecule type" value="Genomic_DNA"/>
</dbReference>
<accession>A0A2T4U172</accession>
<reference evidence="2" key="2">
    <citation type="journal article" date="2018" name="Environ. Microbiol.">
        <title>Bloom of a denitrifying methanotroph, 'Candidatus Methylomirabilis limnetica', in a deep stratified lake.</title>
        <authorList>
            <person name="Graf J.S."/>
            <person name="Mayr M.J."/>
            <person name="Marchant H.K."/>
            <person name="Tienken D."/>
            <person name="Hach P.F."/>
            <person name="Brand A."/>
            <person name="Schubert C.J."/>
            <person name="Kuypers M.M."/>
            <person name="Milucka J."/>
        </authorList>
    </citation>
    <scope>NUCLEOTIDE SEQUENCE [LARGE SCALE GENOMIC DNA]</scope>
    <source>
        <strain evidence="2">Zug</strain>
    </source>
</reference>
<keyword evidence="2" id="KW-1185">Reference proteome</keyword>
<name>A0A2T4U172_9BACT</name>
<reference evidence="1 2" key="1">
    <citation type="submission" date="2017-09" db="EMBL/GenBank/DDBJ databases">
        <title>Bloom of a denitrifying methanotroph, Candidatus Methylomirabilis limnetica, in a deep stratified lake.</title>
        <authorList>
            <person name="Graf J.S."/>
            <person name="Marchant H.K."/>
            <person name="Tienken D."/>
            <person name="Hach P.F."/>
            <person name="Brand A."/>
            <person name="Schubert C.J."/>
            <person name="Kuypers M.M."/>
            <person name="Milucka J."/>
        </authorList>
    </citation>
    <scope>NUCLEOTIDE SEQUENCE [LARGE SCALE GENOMIC DNA]</scope>
    <source>
        <strain evidence="1 2">Zug</strain>
    </source>
</reference>
<dbReference type="RefSeq" id="WP_107561018.1">
    <property type="nucleotide sequence ID" value="NZ_NVQC01000008.1"/>
</dbReference>
<sequence>MRTTINLDDELIKELMHVSGVKRKREAIHLAISEFLRRKKIEGLLALEGKIHLDLDWRKLEEQELKAQAEREGRWRGHR</sequence>
<evidence type="ECO:0000313" key="1">
    <source>
        <dbReference type="EMBL" id="PTL37114.1"/>
    </source>
</evidence>
<dbReference type="InterPro" id="IPR019239">
    <property type="entry name" value="VapB_antitoxin"/>
</dbReference>
<proteinExistence type="predicted"/>
<dbReference type="AlphaFoldDB" id="A0A2T4U172"/>
<organism evidence="1 2">
    <name type="scientific">Candidatus Methylomirabilis limnetica</name>
    <dbReference type="NCBI Taxonomy" id="2033718"/>
    <lineage>
        <taxon>Bacteria</taxon>
        <taxon>Candidatus Methylomirabilota</taxon>
        <taxon>Candidatus Methylomirabilia</taxon>
        <taxon>Candidatus Methylomirabilales</taxon>
        <taxon>Candidatus Methylomirabilaceae</taxon>
        <taxon>Candidatus Methylomirabilis</taxon>
    </lineage>
</organism>
<protein>
    <submittedName>
        <fullName evidence="1">DUF2191 domain-containing protein</fullName>
    </submittedName>
</protein>
<evidence type="ECO:0000313" key="2">
    <source>
        <dbReference type="Proteomes" id="UP000241436"/>
    </source>
</evidence>
<comment type="caution">
    <text evidence="1">The sequence shown here is derived from an EMBL/GenBank/DDBJ whole genome shotgun (WGS) entry which is preliminary data.</text>
</comment>